<name>A0A1U9VDQ7_9RALS</name>
<dbReference type="RefSeq" id="WP_172840109.1">
    <property type="nucleotide sequence ID" value="NZ_CP019911.1"/>
</dbReference>
<accession>A0A1U9VDQ7</accession>
<evidence type="ECO:0000313" key="1">
    <source>
        <dbReference type="EMBL" id="AQW28809.1"/>
    </source>
</evidence>
<dbReference type="Proteomes" id="UP000189628">
    <property type="component" value="Chromosome"/>
</dbReference>
<gene>
    <name evidence="1" type="ORF">B0B51_01440</name>
</gene>
<evidence type="ECO:0008006" key="3">
    <source>
        <dbReference type="Google" id="ProtNLM"/>
    </source>
</evidence>
<organism evidence="1 2">
    <name type="scientific">blood disease bacterium A2-HR MARDI</name>
    <dbReference type="NCBI Taxonomy" id="1944648"/>
    <lineage>
        <taxon>Bacteria</taxon>
        <taxon>Pseudomonadati</taxon>
        <taxon>Pseudomonadota</taxon>
        <taxon>Betaproteobacteria</taxon>
        <taxon>Burkholderiales</taxon>
        <taxon>Burkholderiaceae</taxon>
        <taxon>Ralstonia</taxon>
        <taxon>Ralstonia solanacearum species complex</taxon>
    </lineage>
</organism>
<proteinExistence type="predicted"/>
<dbReference type="InterPro" id="IPR032495">
    <property type="entry name" value="Phage_TTP_11"/>
</dbReference>
<protein>
    <recommendedName>
        <fullName evidence="3">Phage tail protein</fullName>
    </recommendedName>
</protein>
<dbReference type="AlphaFoldDB" id="A0A1U9VDQ7"/>
<reference evidence="1 2" key="1">
    <citation type="submission" date="2017-02" db="EMBL/GenBank/DDBJ databases">
        <title>Blood Disease Bacterium A2-HR MARDI.</title>
        <authorList>
            <person name="Badrun R."/>
            <person name="Abu Bakar N."/>
            <person name="Laboh R."/>
        </authorList>
    </citation>
    <scope>NUCLEOTIDE SEQUENCE [LARGE SCALE GENOMIC DNA]</scope>
    <source>
        <strain evidence="1 2">A2-HR MARDI</strain>
    </source>
</reference>
<dbReference type="Gene3D" id="4.10.410.40">
    <property type="match status" value="1"/>
</dbReference>
<dbReference type="EMBL" id="CP019911">
    <property type="protein sequence ID" value="AQW28809.1"/>
    <property type="molecule type" value="Genomic_DNA"/>
</dbReference>
<evidence type="ECO:0000313" key="2">
    <source>
        <dbReference type="Proteomes" id="UP000189628"/>
    </source>
</evidence>
<dbReference type="Pfam" id="PF16460">
    <property type="entry name" value="Phage_TTP_11"/>
    <property type="match status" value="1"/>
</dbReference>
<sequence length="218" mass="22345">MPSTAVSAQGSKLSIGGNPAGAKNITAVTVGYPTIITSAAHGLANGDIFAIAGLTGADAALLNGQTVIAQFVTPNTYVIDVDTTGKVINVPGAAPFATATPTAWTEIKNLLSFKGFDGQASEIDKTNLSSTAKEFMLGLQDNGHFTVDLDRDFADPGQGAMFAAKEASALKPFKLVLPNGKTATFNGYVKNAPLDGGVDQILKTSGVSIRISGDVVWA</sequence>